<protein>
    <submittedName>
        <fullName evidence="1">Putative membrane protein YwzB</fullName>
    </submittedName>
</protein>
<evidence type="ECO:0000313" key="1">
    <source>
        <dbReference type="EMBL" id="NYD30613.1"/>
    </source>
</evidence>
<reference evidence="1 2" key="1">
    <citation type="submission" date="2020-07" db="EMBL/GenBank/DDBJ databases">
        <title>Sequencing the genomes of 1000 actinobacteria strains.</title>
        <authorList>
            <person name="Klenk H.-P."/>
        </authorList>
    </citation>
    <scope>NUCLEOTIDE SEQUENCE [LARGE SCALE GENOMIC DNA]</scope>
    <source>
        <strain evidence="1 2">DSM 19082</strain>
    </source>
</reference>
<comment type="caution">
    <text evidence="1">The sequence shown here is derived from an EMBL/GenBank/DDBJ whole genome shotgun (WGS) entry which is preliminary data.</text>
</comment>
<name>A0A852R6X1_9ACTN</name>
<sequence>MLIAIIVVVAVLMVAATIWWLRELRKGPVIESPDSTLREAQHREG</sequence>
<dbReference type="AlphaFoldDB" id="A0A852R6X1"/>
<accession>A0A852R6X1</accession>
<evidence type="ECO:0000313" key="2">
    <source>
        <dbReference type="Proteomes" id="UP000582231"/>
    </source>
</evidence>
<gene>
    <name evidence="1" type="ORF">BJ958_002159</name>
</gene>
<dbReference type="Proteomes" id="UP000582231">
    <property type="component" value="Unassembled WGS sequence"/>
</dbReference>
<proteinExistence type="predicted"/>
<keyword evidence="2" id="KW-1185">Reference proteome</keyword>
<organism evidence="1 2">
    <name type="scientific">Nocardioides kongjuensis</name>
    <dbReference type="NCBI Taxonomy" id="349522"/>
    <lineage>
        <taxon>Bacteria</taxon>
        <taxon>Bacillati</taxon>
        <taxon>Actinomycetota</taxon>
        <taxon>Actinomycetes</taxon>
        <taxon>Propionibacteriales</taxon>
        <taxon>Nocardioidaceae</taxon>
        <taxon>Nocardioides</taxon>
    </lineage>
</organism>
<dbReference type="EMBL" id="JACCBF010000001">
    <property type="protein sequence ID" value="NYD30613.1"/>
    <property type="molecule type" value="Genomic_DNA"/>
</dbReference>
<dbReference type="RefSeq" id="WP_179726842.1">
    <property type="nucleotide sequence ID" value="NZ_BAABEF010000001.1"/>
</dbReference>